<keyword evidence="4" id="KW-1003">Cell membrane</keyword>
<comment type="caution">
    <text evidence="14">The sequence shown here is derived from an EMBL/GenBank/DDBJ whole genome shotgun (WGS) entry which is preliminary data.</text>
</comment>
<evidence type="ECO:0000256" key="5">
    <source>
        <dbReference type="ARBA" id="ARBA00022490"/>
    </source>
</evidence>
<evidence type="ECO:0000256" key="11">
    <source>
        <dbReference type="ARBA" id="ARBA00023212"/>
    </source>
</evidence>
<proteinExistence type="inferred from homology"/>
<keyword evidence="10" id="KW-0472">Membrane</keyword>
<feature type="compositionally biased region" description="Basic and acidic residues" evidence="13">
    <location>
        <begin position="701"/>
        <end position="712"/>
    </location>
</feature>
<dbReference type="GO" id="GO:0097541">
    <property type="term" value="C:axonemal basal plate"/>
    <property type="evidence" value="ECO:0007669"/>
    <property type="project" value="TreeGrafter"/>
</dbReference>
<name>A0A8J7NXG9_ATRSP</name>
<evidence type="ECO:0000256" key="2">
    <source>
        <dbReference type="ARBA" id="ARBA00004430"/>
    </source>
</evidence>
<keyword evidence="15" id="KW-1185">Reference proteome</keyword>
<evidence type="ECO:0000256" key="4">
    <source>
        <dbReference type="ARBA" id="ARBA00022475"/>
    </source>
</evidence>
<accession>A0A8J7NXG9</accession>
<keyword evidence="11" id="KW-0206">Cytoskeleton</keyword>
<evidence type="ECO:0000256" key="13">
    <source>
        <dbReference type="SAM" id="MobiDB-lite"/>
    </source>
</evidence>
<protein>
    <submittedName>
        <fullName evidence="14">FRITZ protein</fullName>
    </submittedName>
</protein>
<evidence type="ECO:0000256" key="8">
    <source>
        <dbReference type="ARBA" id="ARBA00022794"/>
    </source>
</evidence>
<dbReference type="AlphaFoldDB" id="A0A8J7NXG9"/>
<comment type="subcellular location">
    <subcellularLocation>
        <location evidence="1">Cell membrane</location>
    </subcellularLocation>
    <subcellularLocation>
        <location evidence="2">Cytoplasm</location>
        <location evidence="2">Cytoskeleton</location>
        <location evidence="2">Cilium axoneme</location>
    </subcellularLocation>
</comment>
<comment type="similarity">
    <text evidence="3">Belongs to the WD repeat fritz family.</text>
</comment>
<dbReference type="Proteomes" id="UP000736164">
    <property type="component" value="Unassembled WGS sequence"/>
</dbReference>
<dbReference type="GO" id="GO:0005886">
    <property type="term" value="C:plasma membrane"/>
    <property type="evidence" value="ECO:0007669"/>
    <property type="project" value="UniProtKB-SubCell"/>
</dbReference>
<sequence>QQNQVSLHNQMSFCLTELHLWSLRSSLHVRDTDIGTYQYYDKGEPVTPTERHYFEEKQHFLETRGYPWTLKNKRPEKLRDTLKELEELLHSSRCVRSKWKNKHFCQLILGSGVLVSLSFSGPQLEKVTIDRTLVGKLAADTISDAVLTDRFIILTFLEKNKVCYIHFTKKQSSPDFSKRAEKLSLSELKISYVDLPGPAGRRLDRRVAVNCLQDVVICWWPAVNEDAWPWSPISSERDRANLVLLSCSNASLKVLSCIRTEWDPLDCGFSSNQPYQLLTVERSLGPEQEEMADSCVYECVRSRVQRVAVTGIPLGSKAISCSRDPTEDKLLLGCLDSSLVLYDAHRGVTLLAQAAVLPSLLAWHPVGGLLVAGSSQGELQCFDAALSPLKMQLLAEDLKPATTFQFSQHLETPGSLSHLQWAAALSPPQSTDSLEVHNLLFVCFDGGPLGALHFKPGVLNLGQLGPVDMTLQCIRCQQIEEAINILSGINWNTMGPDCYRCLSAIVDHLLRQKLTAEREAQLEAALGTFYVPSRPLSETAVLEYRDPISKYARRFFHHLLRYQRFEKAFLLALDIGARDLFMDIHYLALDKGELVLAEVSKKKANEIDAESISTGLVGIFILLLCFVRVCGQEWQLSIARIDAAEVQDTTARTKHHVVSHQFTHQIVFQGSEIVHTYLRKSGRPASMSEQGSLNGGEPLDEGLRSSPVDRWRKAQSPPGPGTGGSHSSFCTASESSLHFQPPGHTPTGRLGRELGIEAYEAALTGDPWARTQAGNNHAGNVDQPALDTAGGVNWPLLSEPVLSRAGEDFFFAGLALALLPLCCCCRHLARRFLNHTWRGKHAEL</sequence>
<evidence type="ECO:0000256" key="3">
    <source>
        <dbReference type="ARBA" id="ARBA00006059"/>
    </source>
</evidence>
<evidence type="ECO:0000256" key="7">
    <source>
        <dbReference type="ARBA" id="ARBA00022737"/>
    </source>
</evidence>
<evidence type="ECO:0000256" key="1">
    <source>
        <dbReference type="ARBA" id="ARBA00004236"/>
    </source>
</evidence>
<dbReference type="PANTHER" id="PTHR13667:SF5">
    <property type="entry name" value="WD REPEAT-CONTAINING AND PLANAR CELL POLARITY EFFECTOR PROTEIN FRITZ HOMOLOG"/>
    <property type="match status" value="1"/>
</dbReference>
<feature type="region of interest" description="Disordered" evidence="13">
    <location>
        <begin position="684"/>
        <end position="750"/>
    </location>
</feature>
<feature type="compositionally biased region" description="Polar residues" evidence="13">
    <location>
        <begin position="729"/>
        <end position="738"/>
    </location>
</feature>
<dbReference type="InterPro" id="IPR024511">
    <property type="entry name" value="Frtz"/>
</dbReference>
<keyword evidence="5" id="KW-0963">Cytoplasm</keyword>
<keyword evidence="6" id="KW-0853">WD repeat</keyword>
<gene>
    <name evidence="14" type="primary">Wdpcp</name>
    <name evidence="14" type="ORF">GTO95_0016726</name>
</gene>
<evidence type="ECO:0000313" key="14">
    <source>
        <dbReference type="EMBL" id="MBN3320170.1"/>
    </source>
</evidence>
<dbReference type="EMBL" id="JAAWVO010051054">
    <property type="protein sequence ID" value="MBN3320170.1"/>
    <property type="molecule type" value="Genomic_DNA"/>
</dbReference>
<dbReference type="GO" id="GO:0044782">
    <property type="term" value="P:cilium organization"/>
    <property type="evidence" value="ECO:0007669"/>
    <property type="project" value="TreeGrafter"/>
</dbReference>
<dbReference type="InterPro" id="IPR011047">
    <property type="entry name" value="Quinoprotein_ADH-like_sf"/>
</dbReference>
<feature type="non-terminal residue" evidence="14">
    <location>
        <position position="844"/>
    </location>
</feature>
<keyword evidence="7" id="KW-0677">Repeat</keyword>
<keyword evidence="9" id="KW-0969">Cilium</keyword>
<dbReference type="GO" id="GO:0007399">
    <property type="term" value="P:nervous system development"/>
    <property type="evidence" value="ECO:0007669"/>
    <property type="project" value="TreeGrafter"/>
</dbReference>
<evidence type="ECO:0000313" key="15">
    <source>
        <dbReference type="Proteomes" id="UP000736164"/>
    </source>
</evidence>
<feature type="non-terminal residue" evidence="14">
    <location>
        <position position="1"/>
    </location>
</feature>
<keyword evidence="8" id="KW-0970">Cilium biogenesis/degradation</keyword>
<dbReference type="PANTHER" id="PTHR13667">
    <property type="entry name" value="HOMOLOC-13"/>
    <property type="match status" value="1"/>
</dbReference>
<dbReference type="Pfam" id="PF11768">
    <property type="entry name" value="Frtz"/>
    <property type="match status" value="1"/>
</dbReference>
<organism evidence="14 15">
    <name type="scientific">Atractosteus spatula</name>
    <name type="common">Alligator gar</name>
    <name type="synonym">Lepisosteus spatula</name>
    <dbReference type="NCBI Taxonomy" id="7917"/>
    <lineage>
        <taxon>Eukaryota</taxon>
        <taxon>Metazoa</taxon>
        <taxon>Chordata</taxon>
        <taxon>Craniata</taxon>
        <taxon>Vertebrata</taxon>
        <taxon>Euteleostomi</taxon>
        <taxon>Actinopterygii</taxon>
        <taxon>Neopterygii</taxon>
        <taxon>Holostei</taxon>
        <taxon>Semionotiformes</taxon>
        <taxon>Lepisosteidae</taxon>
        <taxon>Atractosteus</taxon>
    </lineage>
</organism>
<dbReference type="GO" id="GO:0045184">
    <property type="term" value="P:establishment of protein localization"/>
    <property type="evidence" value="ECO:0007669"/>
    <property type="project" value="TreeGrafter"/>
</dbReference>
<reference evidence="14" key="1">
    <citation type="journal article" date="2021" name="Cell">
        <title>Tracing the genetic footprints of vertebrate landing in non-teleost ray-finned fishes.</title>
        <authorList>
            <person name="Bi X."/>
            <person name="Wang K."/>
            <person name="Yang L."/>
            <person name="Pan H."/>
            <person name="Jiang H."/>
            <person name="Wei Q."/>
            <person name="Fang M."/>
            <person name="Yu H."/>
            <person name="Zhu C."/>
            <person name="Cai Y."/>
            <person name="He Y."/>
            <person name="Gan X."/>
            <person name="Zeng H."/>
            <person name="Yu D."/>
            <person name="Zhu Y."/>
            <person name="Jiang H."/>
            <person name="Qiu Q."/>
            <person name="Yang H."/>
            <person name="Zhang Y.E."/>
            <person name="Wang W."/>
            <person name="Zhu M."/>
            <person name="He S."/>
            <person name="Zhang G."/>
        </authorList>
    </citation>
    <scope>NUCLEOTIDE SEQUENCE</scope>
    <source>
        <strain evidence="14">Allg_001</strain>
    </source>
</reference>
<evidence type="ECO:0000256" key="10">
    <source>
        <dbReference type="ARBA" id="ARBA00023136"/>
    </source>
</evidence>
<keyword evidence="12" id="KW-0966">Cell projection</keyword>
<evidence type="ECO:0000256" key="12">
    <source>
        <dbReference type="ARBA" id="ARBA00023273"/>
    </source>
</evidence>
<evidence type="ECO:0000256" key="6">
    <source>
        <dbReference type="ARBA" id="ARBA00022574"/>
    </source>
</evidence>
<dbReference type="SUPFAM" id="SSF50998">
    <property type="entry name" value="Quinoprotein alcohol dehydrogenase-like"/>
    <property type="match status" value="1"/>
</dbReference>
<evidence type="ECO:0000256" key="9">
    <source>
        <dbReference type="ARBA" id="ARBA00023069"/>
    </source>
</evidence>